<reference evidence="1" key="1">
    <citation type="submission" date="2024-07" db="EMBL/GenBank/DDBJ databases">
        <authorList>
            <person name="Yu S.T."/>
        </authorList>
    </citation>
    <scope>NUCLEOTIDE SEQUENCE</scope>
    <source>
        <strain evidence="1">R35</strain>
    </source>
</reference>
<protein>
    <submittedName>
        <fullName evidence="1">Tetratricopeptide repeat protein</fullName>
    </submittedName>
</protein>
<dbReference type="PANTHER" id="PTHR43628">
    <property type="entry name" value="ACTIVATOR OF C KINASE PROTEIN 1-RELATED"/>
    <property type="match status" value="1"/>
</dbReference>
<dbReference type="InterPro" id="IPR011990">
    <property type="entry name" value="TPR-like_helical_dom_sf"/>
</dbReference>
<organism evidence="1">
    <name type="scientific">Streptomyces sp. R35</name>
    <dbReference type="NCBI Taxonomy" id="3238630"/>
    <lineage>
        <taxon>Bacteria</taxon>
        <taxon>Bacillati</taxon>
        <taxon>Actinomycetota</taxon>
        <taxon>Actinomycetes</taxon>
        <taxon>Kitasatosporales</taxon>
        <taxon>Streptomycetaceae</taxon>
        <taxon>Streptomyces</taxon>
    </lineage>
</organism>
<dbReference type="AlphaFoldDB" id="A0AB39RWQ6"/>
<evidence type="ECO:0000313" key="1">
    <source>
        <dbReference type="EMBL" id="XDQ59803.1"/>
    </source>
</evidence>
<name>A0AB39RWQ6_9ACTN</name>
<dbReference type="InterPro" id="IPR006597">
    <property type="entry name" value="Sel1-like"/>
</dbReference>
<dbReference type="Gene3D" id="1.25.40.10">
    <property type="entry name" value="Tetratricopeptide repeat domain"/>
    <property type="match status" value="1"/>
</dbReference>
<proteinExistence type="predicted"/>
<accession>A0AB39RWQ6</accession>
<dbReference type="SUPFAM" id="SSF81901">
    <property type="entry name" value="HCP-like"/>
    <property type="match status" value="1"/>
</dbReference>
<dbReference type="SMART" id="SM00671">
    <property type="entry name" value="SEL1"/>
    <property type="match status" value="4"/>
</dbReference>
<gene>
    <name evidence="1" type="ORF">AB5J50_02950</name>
</gene>
<dbReference type="Pfam" id="PF08238">
    <property type="entry name" value="Sel1"/>
    <property type="match status" value="4"/>
</dbReference>
<dbReference type="EMBL" id="CP163440">
    <property type="protein sequence ID" value="XDQ59803.1"/>
    <property type="molecule type" value="Genomic_DNA"/>
</dbReference>
<dbReference type="RefSeq" id="WP_369254590.1">
    <property type="nucleotide sequence ID" value="NZ_CP163440.1"/>
</dbReference>
<dbReference type="PANTHER" id="PTHR43628:SF1">
    <property type="entry name" value="CHITIN SYNTHASE REGULATORY FACTOR 2-RELATED"/>
    <property type="match status" value="1"/>
</dbReference>
<sequence>MTDTEMHELLEKARSAIREEEVDLLNVMLPRIQELADSGNPYFQEVIGAAALEIEKDYPKAYQYLKLAADARIPSAQRGLGHILALGLGVEKDLEMAVVLFREAAQAGDQFARYNLAVLYLRGVGVPESQEKGIQLLEEASNAGLPPASVQLADIKGAMEDYAGAREILERIIPDGEIPSLSAKNLSAMCYMGIGGPVDKVKALGSALKTAELGDRDGLGYGRTIASELTAAEIEESISWSKVDDWAQAFLAYAIDQSIGGS</sequence>
<dbReference type="InterPro" id="IPR052945">
    <property type="entry name" value="Mitotic_Regulator"/>
</dbReference>